<evidence type="ECO:0000313" key="2">
    <source>
        <dbReference type="EMBL" id="KAK5942257.1"/>
    </source>
</evidence>
<organism evidence="2 3">
    <name type="scientific">Knufia obscura</name>
    <dbReference type="NCBI Taxonomy" id="1635080"/>
    <lineage>
        <taxon>Eukaryota</taxon>
        <taxon>Fungi</taxon>
        <taxon>Dikarya</taxon>
        <taxon>Ascomycota</taxon>
        <taxon>Pezizomycotina</taxon>
        <taxon>Eurotiomycetes</taxon>
        <taxon>Chaetothyriomycetidae</taxon>
        <taxon>Chaetothyriales</taxon>
        <taxon>Trichomeriaceae</taxon>
        <taxon>Knufia</taxon>
    </lineage>
</organism>
<feature type="compositionally biased region" description="Low complexity" evidence="1">
    <location>
        <begin position="193"/>
        <end position="203"/>
    </location>
</feature>
<sequence length="583" mass="64040">MPRPPLKKRRQNSFTLKSPRKRRVVIPDQTQARQQHEKKLLQKPIGKRPDNSDDSDNIVTTDRTGRYRKRQEIYASGAVAKGDTPGAYPSKSQRTRTIREQTEEVLSQRSRSASRANSVASARSTPAAQSGSEKENASNKTATNAGSATSAKKRKLDEVNAKPNGVSNTPQAEVSVLGKIKPRKRQASILQLIENDNNDSTINTDDEAEFLPDEVSTPVNERQPAASSPQVSGSSSLKRKRVSGPPEPATTARSSSSLTPVPPQPTSNPFRLPQDQLPKPTRSQQKVLNKKQRDQDDIMAPPESSDDESDAEVPVQAQPSSSKKQRKPLAPSTEQLQDLMPSRKLKSRIRQQHQQQSEFEIPDDSPQEDVSEEENDHSAFLPSRSRKSQKRPQTKGKTNHTAKKQTGNGARTKTNINANTNTKMKEPSKSTRNTSYTPSPARLRTPRPLSSTTKSGTQAKSPSKQDTTTNTATGTSTAMREKSANTPLAAKSRNGKQKQQYGGSRLRGAGKENQVASLLDEASGGEMDVDTVGPQKNRNRNKAEQAATAEVKAWNKKWGDIDDFALEFEENTASTRSDSPMAR</sequence>
<proteinExistence type="predicted"/>
<reference evidence="2 3" key="1">
    <citation type="journal article" date="2023" name="Res Sq">
        <title>Genomic and morphological characterization of Knufia obscura isolated from the Mars 2020 spacecraft assembly facility.</title>
        <authorList>
            <person name="Chander A.M."/>
            <person name="Teixeira M.M."/>
            <person name="Singh N.K."/>
            <person name="Williams M.P."/>
            <person name="Parker C.W."/>
            <person name="Leo P."/>
            <person name="Stajich J.E."/>
            <person name="Torok T."/>
            <person name="Tighe S."/>
            <person name="Mason C.E."/>
            <person name="Venkateswaran K."/>
        </authorList>
    </citation>
    <scope>NUCLEOTIDE SEQUENCE [LARGE SCALE GENOMIC DNA]</scope>
    <source>
        <strain evidence="2 3">CCFEE 5817</strain>
    </source>
</reference>
<gene>
    <name evidence="2" type="ORF">PMZ80_004820</name>
</gene>
<dbReference type="GeneID" id="89998269"/>
<feature type="compositionally biased region" description="Low complexity" evidence="1">
    <location>
        <begin position="412"/>
        <end position="422"/>
    </location>
</feature>
<feature type="compositionally biased region" description="Polar residues" evidence="1">
    <location>
        <begin position="448"/>
        <end position="466"/>
    </location>
</feature>
<feature type="compositionally biased region" description="Basic residues" evidence="1">
    <location>
        <begin position="1"/>
        <end position="11"/>
    </location>
</feature>
<keyword evidence="3" id="KW-1185">Reference proteome</keyword>
<accession>A0ABR0RNR9</accession>
<dbReference type="RefSeq" id="XP_064730347.1">
    <property type="nucleotide sequence ID" value="XM_064873243.1"/>
</dbReference>
<dbReference type="EMBL" id="JAVHJV010000005">
    <property type="protein sequence ID" value="KAK5942257.1"/>
    <property type="molecule type" value="Genomic_DNA"/>
</dbReference>
<comment type="caution">
    <text evidence="2">The sequence shown here is derived from an EMBL/GenBank/DDBJ whole genome shotgun (WGS) entry which is preliminary data.</text>
</comment>
<feature type="compositionally biased region" description="Low complexity" evidence="1">
    <location>
        <begin position="467"/>
        <end position="477"/>
    </location>
</feature>
<name>A0ABR0RNR9_9EURO</name>
<protein>
    <submittedName>
        <fullName evidence="2">Uncharacterized protein</fullName>
    </submittedName>
</protein>
<feature type="compositionally biased region" description="Low complexity" evidence="1">
    <location>
        <begin position="223"/>
        <end position="236"/>
    </location>
</feature>
<evidence type="ECO:0000256" key="1">
    <source>
        <dbReference type="SAM" id="MobiDB-lite"/>
    </source>
</evidence>
<dbReference type="Proteomes" id="UP001334248">
    <property type="component" value="Unassembled WGS sequence"/>
</dbReference>
<feature type="compositionally biased region" description="Basic residues" evidence="1">
    <location>
        <begin position="384"/>
        <end position="403"/>
    </location>
</feature>
<feature type="region of interest" description="Disordered" evidence="1">
    <location>
        <begin position="1"/>
        <end position="548"/>
    </location>
</feature>
<feature type="compositionally biased region" description="Low complexity" evidence="1">
    <location>
        <begin position="107"/>
        <end position="124"/>
    </location>
</feature>
<feature type="compositionally biased region" description="Acidic residues" evidence="1">
    <location>
        <begin position="360"/>
        <end position="375"/>
    </location>
</feature>
<evidence type="ECO:0000313" key="3">
    <source>
        <dbReference type="Proteomes" id="UP001334248"/>
    </source>
</evidence>
<feature type="compositionally biased region" description="Polar residues" evidence="1">
    <location>
        <begin position="138"/>
        <end position="150"/>
    </location>
</feature>